<name>A0ABT8BLA7_9HYPH</name>
<sequence length="155" mass="17215">MTGLSGVAIRRLKVLTDEQKAMERSLIYVSHRRASAADVTDIVDISRIRNARLQVTGALIATEARFAQILEGPRGAIDELMDSIRRDRRHERVEVAQDRSVAARQFSHWTLAYSGASVFADRLIGALATGGSEKPAAHDLKRLVDFMREFARTAP</sequence>
<dbReference type="RefSeq" id="WP_238225144.1">
    <property type="nucleotide sequence ID" value="NZ_BPQD01000011.1"/>
</dbReference>
<comment type="caution">
    <text evidence="2">The sequence shown here is derived from an EMBL/GenBank/DDBJ whole genome shotgun (WGS) entry which is preliminary data.</text>
</comment>
<dbReference type="SUPFAM" id="SSF54975">
    <property type="entry name" value="Acylphosphatase/BLUF domain-like"/>
    <property type="match status" value="1"/>
</dbReference>
<dbReference type="Proteomes" id="UP001224644">
    <property type="component" value="Unassembled WGS sequence"/>
</dbReference>
<reference evidence="3" key="1">
    <citation type="journal article" date="2019" name="Int. J. Syst. Evol. Microbiol.">
        <title>The Global Catalogue of Microorganisms (GCM) 10K type strain sequencing project: providing services to taxonomists for standard genome sequencing and annotation.</title>
        <authorList>
            <consortium name="The Broad Institute Genomics Platform"/>
            <consortium name="The Broad Institute Genome Sequencing Center for Infectious Disease"/>
            <person name="Wu L."/>
            <person name="Ma J."/>
        </authorList>
    </citation>
    <scope>NUCLEOTIDE SEQUENCE [LARGE SCALE GENOMIC DNA]</scope>
    <source>
        <strain evidence="3">CECT 7069</strain>
    </source>
</reference>
<dbReference type="PROSITE" id="PS50925">
    <property type="entry name" value="BLUF"/>
    <property type="match status" value="1"/>
</dbReference>
<organism evidence="2 3">
    <name type="scientific">Methylobacterium adhaesivum</name>
    <dbReference type="NCBI Taxonomy" id="333297"/>
    <lineage>
        <taxon>Bacteria</taxon>
        <taxon>Pseudomonadati</taxon>
        <taxon>Pseudomonadota</taxon>
        <taxon>Alphaproteobacteria</taxon>
        <taxon>Hyphomicrobiales</taxon>
        <taxon>Methylobacteriaceae</taxon>
        <taxon>Methylobacterium</taxon>
    </lineage>
</organism>
<feature type="domain" description="BLUF" evidence="1">
    <location>
        <begin position="23"/>
        <end position="112"/>
    </location>
</feature>
<dbReference type="InterPro" id="IPR036046">
    <property type="entry name" value="Acylphosphatase-like_dom_sf"/>
</dbReference>
<dbReference type="EMBL" id="JAUFPX010000020">
    <property type="protein sequence ID" value="MDN3592998.1"/>
    <property type="molecule type" value="Genomic_DNA"/>
</dbReference>
<dbReference type="SMART" id="SM01034">
    <property type="entry name" value="BLUF"/>
    <property type="match status" value="1"/>
</dbReference>
<evidence type="ECO:0000313" key="2">
    <source>
        <dbReference type="EMBL" id="MDN3592998.1"/>
    </source>
</evidence>
<protein>
    <submittedName>
        <fullName evidence="2">BLUF domain-containing protein</fullName>
    </submittedName>
</protein>
<dbReference type="InterPro" id="IPR007024">
    <property type="entry name" value="BLUF_domain"/>
</dbReference>
<dbReference type="Gene3D" id="3.30.70.100">
    <property type="match status" value="1"/>
</dbReference>
<accession>A0ABT8BLA7</accession>
<evidence type="ECO:0000259" key="1">
    <source>
        <dbReference type="PROSITE" id="PS50925"/>
    </source>
</evidence>
<gene>
    <name evidence="2" type="ORF">QWZ12_20575</name>
</gene>
<proteinExistence type="predicted"/>
<evidence type="ECO:0000313" key="3">
    <source>
        <dbReference type="Proteomes" id="UP001224644"/>
    </source>
</evidence>
<dbReference type="Pfam" id="PF04940">
    <property type="entry name" value="BLUF"/>
    <property type="match status" value="1"/>
</dbReference>
<keyword evidence="3" id="KW-1185">Reference proteome</keyword>